<reference evidence="7" key="1">
    <citation type="submission" date="2022-01" db="EMBL/GenBank/DDBJ databases">
        <title>Collection of gut derived symbiotic bacterial strains cultured from healthy donors.</title>
        <authorList>
            <person name="Lin H."/>
            <person name="Kohout C."/>
            <person name="Waligurski E."/>
            <person name="Pamer E.G."/>
        </authorList>
    </citation>
    <scope>NUCLEOTIDE SEQUENCE</scope>
    <source>
        <strain evidence="7">DFI.7.46</strain>
    </source>
</reference>
<evidence type="ECO:0000313" key="8">
    <source>
        <dbReference type="Proteomes" id="UP001200537"/>
    </source>
</evidence>
<dbReference type="InterPro" id="IPR011860">
    <property type="entry name" value="Rib-5-P_Isoase_Actino"/>
</dbReference>
<evidence type="ECO:0000256" key="1">
    <source>
        <dbReference type="ARBA" id="ARBA00004939"/>
    </source>
</evidence>
<dbReference type="AlphaFoldDB" id="A0AAJ1BB52"/>
<proteinExistence type="inferred from homology"/>
<dbReference type="NCBIfam" id="NF004051">
    <property type="entry name" value="PRK05571.1"/>
    <property type="match status" value="1"/>
</dbReference>
<dbReference type="GO" id="GO:0016052">
    <property type="term" value="P:carbohydrate catabolic process"/>
    <property type="evidence" value="ECO:0007669"/>
    <property type="project" value="UniProtKB-ARBA"/>
</dbReference>
<evidence type="ECO:0000256" key="4">
    <source>
        <dbReference type="ARBA" id="ARBA00051490"/>
    </source>
</evidence>
<dbReference type="InterPro" id="IPR036569">
    <property type="entry name" value="RpiB_LacA_LacB_sf"/>
</dbReference>
<dbReference type="EMBL" id="JAKNHJ010000006">
    <property type="protein sequence ID" value="MCG4617670.1"/>
    <property type="molecule type" value="Genomic_DNA"/>
</dbReference>
<dbReference type="SUPFAM" id="SSF89623">
    <property type="entry name" value="Ribose/Galactose isomerase RpiB/AlsB"/>
    <property type="match status" value="1"/>
</dbReference>
<dbReference type="PANTHER" id="PTHR43732">
    <property type="entry name" value="RIBOSE 5-PHOSPHATE ISOMERASE-RELATED"/>
    <property type="match status" value="1"/>
</dbReference>
<comment type="similarity">
    <text evidence="2">Belongs to the LacAB/RpiB family.</text>
</comment>
<dbReference type="PIRSF" id="PIRSF005384">
    <property type="entry name" value="RpiB_LacA_B"/>
    <property type="match status" value="1"/>
</dbReference>
<dbReference type="InterPro" id="IPR003500">
    <property type="entry name" value="RpiB_LacA_LacB"/>
</dbReference>
<evidence type="ECO:0000256" key="2">
    <source>
        <dbReference type="ARBA" id="ARBA00008754"/>
    </source>
</evidence>
<protein>
    <recommendedName>
        <fullName evidence="6">D-erythrulose 4-phosphate isomerase</fullName>
        <ecNumber evidence="6">5.3.1.34</ecNumber>
    </recommendedName>
</protein>
<dbReference type="InterPro" id="IPR051812">
    <property type="entry name" value="SPI_LacAB/RpiB"/>
</dbReference>
<accession>A0AAJ1BB52</accession>
<comment type="pathway">
    <text evidence="5">Carbohydrate metabolism; D-threitol degradation.</text>
</comment>
<keyword evidence="3 7" id="KW-0413">Isomerase</keyword>
<dbReference type="EC" id="5.3.1.34" evidence="6"/>
<gene>
    <name evidence="7" type="ORF">L0M99_04060</name>
</gene>
<evidence type="ECO:0000256" key="6">
    <source>
        <dbReference type="ARBA" id="ARBA00066901"/>
    </source>
</evidence>
<dbReference type="GO" id="GO:0009758">
    <property type="term" value="P:carbohydrate utilization"/>
    <property type="evidence" value="ECO:0007669"/>
    <property type="project" value="UniProtKB-ARBA"/>
</dbReference>
<comment type="catalytic activity">
    <reaction evidence="4">
        <text>D-erythrulose 4-phosphate = D-erythrose 4-phosphate</text>
        <dbReference type="Rhea" id="RHEA:48784"/>
        <dbReference type="ChEBI" id="CHEBI:16897"/>
        <dbReference type="ChEBI" id="CHEBI:90796"/>
        <dbReference type="EC" id="5.3.1.34"/>
    </reaction>
</comment>
<organism evidence="7 8">
    <name type="scientific">Varibaculum cambriense</name>
    <dbReference type="NCBI Taxonomy" id="184870"/>
    <lineage>
        <taxon>Bacteria</taxon>
        <taxon>Bacillati</taxon>
        <taxon>Actinomycetota</taxon>
        <taxon>Actinomycetes</taxon>
        <taxon>Actinomycetales</taxon>
        <taxon>Actinomycetaceae</taxon>
        <taxon>Varibaculum</taxon>
    </lineage>
</organism>
<sequence length="163" mass="17489">MGLRIVIGADSAAVDYKEIIKKDLEADERVAEVIDIGLKAGEDVDYPHVGIKGARMVAAGEADRALLLCGTGIGMAITANKVPGIRASVGHDSFSVERLIKSNNAQVLTMGQRVIGIELARRLVNEWLGYEFDPQSNSARKVQLICDYEVPETDGETTPGSCC</sequence>
<comment type="pathway">
    <text evidence="1">Carbohydrate metabolism; erythritol degradation.</text>
</comment>
<dbReference type="PANTHER" id="PTHR43732:SF1">
    <property type="entry name" value="RIBOSE 5-PHOSPHATE ISOMERASE"/>
    <property type="match status" value="1"/>
</dbReference>
<dbReference type="NCBIfam" id="TIGR02133">
    <property type="entry name" value="RPI_actino"/>
    <property type="match status" value="1"/>
</dbReference>
<dbReference type="Pfam" id="PF02502">
    <property type="entry name" value="LacAB_rpiB"/>
    <property type="match status" value="1"/>
</dbReference>
<dbReference type="GO" id="GO:0071322">
    <property type="term" value="P:cellular response to carbohydrate stimulus"/>
    <property type="evidence" value="ECO:0007669"/>
    <property type="project" value="UniProtKB-ARBA"/>
</dbReference>
<dbReference type="GO" id="GO:0016861">
    <property type="term" value="F:intramolecular oxidoreductase activity, interconverting aldoses and ketoses"/>
    <property type="evidence" value="ECO:0007669"/>
    <property type="project" value="UniProtKB-ARBA"/>
</dbReference>
<dbReference type="RefSeq" id="WP_238127841.1">
    <property type="nucleotide sequence ID" value="NZ_JAGZVZ010000010.1"/>
</dbReference>
<evidence type="ECO:0000256" key="3">
    <source>
        <dbReference type="ARBA" id="ARBA00023235"/>
    </source>
</evidence>
<dbReference type="Proteomes" id="UP001200537">
    <property type="component" value="Unassembled WGS sequence"/>
</dbReference>
<evidence type="ECO:0000313" key="7">
    <source>
        <dbReference type="EMBL" id="MCG4617670.1"/>
    </source>
</evidence>
<dbReference type="Gene3D" id="3.40.1400.10">
    <property type="entry name" value="Sugar-phosphate isomerase, RpiB/LacA/LacB"/>
    <property type="match status" value="1"/>
</dbReference>
<dbReference type="NCBIfam" id="TIGR00689">
    <property type="entry name" value="rpiB_lacA_lacB"/>
    <property type="match status" value="1"/>
</dbReference>
<dbReference type="FunFam" id="3.40.1400.10:FF:000004">
    <property type="entry name" value="Ribose 5-phosphate isomerase"/>
    <property type="match status" value="1"/>
</dbReference>
<comment type="caution">
    <text evidence="7">The sequence shown here is derived from an EMBL/GenBank/DDBJ whole genome shotgun (WGS) entry which is preliminary data.</text>
</comment>
<evidence type="ECO:0000256" key="5">
    <source>
        <dbReference type="ARBA" id="ARBA00060528"/>
    </source>
</evidence>
<name>A0AAJ1BB52_9ACTO</name>